<gene>
    <name evidence="1" type="ORF">NIES2119_15735</name>
</gene>
<evidence type="ECO:0000313" key="2">
    <source>
        <dbReference type="Proteomes" id="UP000185860"/>
    </source>
</evidence>
<accession>A0A1U7II80</accession>
<evidence type="ECO:0000313" key="1">
    <source>
        <dbReference type="EMBL" id="OKH36870.1"/>
    </source>
</evidence>
<name>A0A1U7II80_9CYAN</name>
<dbReference type="RefSeq" id="WP_073594446.1">
    <property type="nucleotide sequence ID" value="NZ_MRCE01000014.1"/>
</dbReference>
<dbReference type="Proteomes" id="UP000185860">
    <property type="component" value="Unassembled WGS sequence"/>
</dbReference>
<dbReference type="AlphaFoldDB" id="A0A1U7II80"/>
<sequence>MSDSQDWYIIKLNEGNCDIVSSQEIEKKENTNILEHWGPFNSQGEAIARRVGLIRAGKCKPV</sequence>
<organism evidence="1 2">
    <name type="scientific">[Phormidium ambiguum] IAM M-71</name>
    <dbReference type="NCBI Taxonomy" id="454136"/>
    <lineage>
        <taxon>Bacteria</taxon>
        <taxon>Bacillati</taxon>
        <taxon>Cyanobacteriota</taxon>
        <taxon>Cyanophyceae</taxon>
        <taxon>Oscillatoriophycideae</taxon>
        <taxon>Aerosakkonematales</taxon>
        <taxon>Aerosakkonemataceae</taxon>
        <taxon>Floridanema</taxon>
    </lineage>
</organism>
<proteinExistence type="predicted"/>
<dbReference type="OrthoDB" id="573957at2"/>
<comment type="caution">
    <text evidence="1">The sequence shown here is derived from an EMBL/GenBank/DDBJ whole genome shotgun (WGS) entry which is preliminary data.</text>
</comment>
<protein>
    <submittedName>
        <fullName evidence="1">DDE transposase family protein</fullName>
    </submittedName>
</protein>
<dbReference type="STRING" id="454136.NIES2119_15735"/>
<dbReference type="EMBL" id="MRCE01000014">
    <property type="protein sequence ID" value="OKH36870.1"/>
    <property type="molecule type" value="Genomic_DNA"/>
</dbReference>
<reference evidence="1 2" key="1">
    <citation type="submission" date="2016-11" db="EMBL/GenBank/DDBJ databases">
        <title>Draft Genome Sequences of Nine Cyanobacterial Strains from Diverse Habitats.</title>
        <authorList>
            <person name="Zhu T."/>
            <person name="Hou S."/>
            <person name="Lu X."/>
            <person name="Hess W.R."/>
        </authorList>
    </citation>
    <scope>NUCLEOTIDE SEQUENCE [LARGE SCALE GENOMIC DNA]</scope>
    <source>
        <strain evidence="1 2">IAM M-71</strain>
    </source>
</reference>